<dbReference type="SUPFAM" id="SSF57802">
    <property type="entry name" value="Rubredoxin-like"/>
    <property type="match status" value="1"/>
</dbReference>
<keyword evidence="9" id="KW-1185">Reference proteome</keyword>
<keyword evidence="6" id="KW-0472">Membrane</keyword>
<evidence type="ECO:0000256" key="6">
    <source>
        <dbReference type="SAM" id="Phobius"/>
    </source>
</evidence>
<evidence type="ECO:0000256" key="2">
    <source>
        <dbReference type="ARBA" id="ARBA00022723"/>
    </source>
</evidence>
<dbReference type="PROSITE" id="PS50903">
    <property type="entry name" value="RUBREDOXIN_LIKE"/>
    <property type="match status" value="1"/>
</dbReference>
<keyword evidence="4 5" id="KW-0408">Iron</keyword>
<reference evidence="8 9" key="1">
    <citation type="journal article" date="2018" name="Sci. Rep.">
        <title>A novel species of the marine cyanobacterium Acaryochloris with a unique pigment content and lifestyle.</title>
        <authorList>
            <person name="Partensky F."/>
            <person name="Six C."/>
            <person name="Ratin M."/>
            <person name="Garczarek L."/>
            <person name="Vaulot D."/>
            <person name="Probert I."/>
            <person name="Calteau A."/>
            <person name="Gourvil P."/>
            <person name="Marie D."/>
            <person name="Grebert T."/>
            <person name="Bouchier C."/>
            <person name="Le Panse S."/>
            <person name="Gachenot M."/>
            <person name="Rodriguez F."/>
            <person name="Garrido J.L."/>
        </authorList>
    </citation>
    <scope>NUCLEOTIDE SEQUENCE [LARGE SCALE GENOMIC DNA]</scope>
    <source>
        <strain evidence="8 9">RCC1774</strain>
    </source>
</reference>
<name>A0A2W1JWL6_9CYAN</name>
<dbReference type="Proteomes" id="UP000248857">
    <property type="component" value="Unassembled WGS sequence"/>
</dbReference>
<feature type="domain" description="Rubredoxin-like" evidence="7">
    <location>
        <begin position="11"/>
        <end position="62"/>
    </location>
</feature>
<evidence type="ECO:0000259" key="7">
    <source>
        <dbReference type="PROSITE" id="PS50903"/>
    </source>
</evidence>
<evidence type="ECO:0000256" key="3">
    <source>
        <dbReference type="ARBA" id="ARBA00022982"/>
    </source>
</evidence>
<comment type="similarity">
    <text evidence="5">Belongs to the rubredoxin family.</text>
</comment>
<dbReference type="InterPro" id="IPR024934">
    <property type="entry name" value="Rubredoxin-like_dom"/>
</dbReference>
<dbReference type="CDD" id="cd00730">
    <property type="entry name" value="rubredoxin"/>
    <property type="match status" value="1"/>
</dbReference>
<gene>
    <name evidence="8" type="primary">rd2</name>
    <name evidence="8" type="ORF">C1752_02824</name>
</gene>
<dbReference type="GO" id="GO:0043448">
    <property type="term" value="P:alkane catabolic process"/>
    <property type="evidence" value="ECO:0007669"/>
    <property type="project" value="TreeGrafter"/>
</dbReference>
<dbReference type="InterPro" id="IPR050526">
    <property type="entry name" value="Rubredoxin_ET"/>
</dbReference>
<dbReference type="PANTHER" id="PTHR47627:SF1">
    <property type="entry name" value="RUBREDOXIN-1-RELATED"/>
    <property type="match status" value="1"/>
</dbReference>
<dbReference type="Pfam" id="PF00301">
    <property type="entry name" value="Rubredoxin"/>
    <property type="match status" value="1"/>
</dbReference>
<evidence type="ECO:0000313" key="8">
    <source>
        <dbReference type="EMBL" id="PZD73111.1"/>
    </source>
</evidence>
<dbReference type="GO" id="GO:0005506">
    <property type="term" value="F:iron ion binding"/>
    <property type="evidence" value="ECO:0007669"/>
    <property type="project" value="UniProtKB-UniRule"/>
</dbReference>
<keyword evidence="6" id="KW-1133">Transmembrane helix</keyword>
<evidence type="ECO:0000256" key="4">
    <source>
        <dbReference type="ARBA" id="ARBA00023004"/>
    </source>
</evidence>
<feature type="transmembrane region" description="Helical" evidence="6">
    <location>
        <begin position="91"/>
        <end position="110"/>
    </location>
</feature>
<evidence type="ECO:0000313" key="9">
    <source>
        <dbReference type="Proteomes" id="UP000248857"/>
    </source>
</evidence>
<comment type="cofactor">
    <cofactor evidence="5">
        <name>Fe(3+)</name>
        <dbReference type="ChEBI" id="CHEBI:29034"/>
    </cofactor>
</comment>
<dbReference type="EMBL" id="PQWO01000007">
    <property type="protein sequence ID" value="PZD73111.1"/>
    <property type="molecule type" value="Genomic_DNA"/>
</dbReference>
<dbReference type="RefSeq" id="WP_110986518.1">
    <property type="nucleotide sequence ID" value="NZ_CAWNWM010000007.1"/>
</dbReference>
<keyword evidence="1" id="KW-0813">Transport</keyword>
<protein>
    <recommendedName>
        <fullName evidence="5">Rubredoxin</fullName>
    </recommendedName>
</protein>
<accession>A0A2W1JWL6</accession>
<keyword evidence="2 5" id="KW-0479">Metal-binding</keyword>
<keyword evidence="3 5" id="KW-0249">Electron transport</keyword>
<comment type="caution">
    <text evidence="8">The sequence shown here is derived from an EMBL/GenBank/DDBJ whole genome shotgun (WGS) entry which is preliminary data.</text>
</comment>
<dbReference type="PRINTS" id="PR00163">
    <property type="entry name" value="RUBREDOXIN"/>
</dbReference>
<dbReference type="Gene3D" id="2.20.28.10">
    <property type="match status" value="1"/>
</dbReference>
<evidence type="ECO:0000256" key="5">
    <source>
        <dbReference type="RuleBase" id="RU003820"/>
    </source>
</evidence>
<organism evidence="8 9">
    <name type="scientific">Acaryochloris thomasi RCC1774</name>
    <dbReference type="NCBI Taxonomy" id="1764569"/>
    <lineage>
        <taxon>Bacteria</taxon>
        <taxon>Bacillati</taxon>
        <taxon>Cyanobacteriota</taxon>
        <taxon>Cyanophyceae</taxon>
        <taxon>Acaryochloridales</taxon>
        <taxon>Acaryochloridaceae</taxon>
        <taxon>Acaryochloris</taxon>
        <taxon>Acaryochloris thomasi</taxon>
    </lineage>
</organism>
<evidence type="ECO:0000256" key="1">
    <source>
        <dbReference type="ARBA" id="ARBA00022448"/>
    </source>
</evidence>
<dbReference type="InterPro" id="IPR024935">
    <property type="entry name" value="Rubredoxin_dom"/>
</dbReference>
<keyword evidence="6" id="KW-0812">Transmembrane</keyword>
<dbReference type="FunFam" id="2.20.28.10:FF:000001">
    <property type="entry name" value="Rubredoxin"/>
    <property type="match status" value="1"/>
</dbReference>
<dbReference type="AlphaFoldDB" id="A0A2W1JWL6"/>
<sequence length="111" mass="12197">MSSETKTNTSLKRYECKSCGYVYEPKEGDSRRDIPVGTPFEELPEDWTCPVCRAETKQFMDIGSVGAPSGFQENLGYGIGVNSLTPGKKNLLIFSVLGLLALFLLSFYSLG</sequence>
<dbReference type="PANTHER" id="PTHR47627">
    <property type="entry name" value="RUBREDOXIN"/>
    <property type="match status" value="1"/>
</dbReference>
<dbReference type="OrthoDB" id="9802447at2"/>
<dbReference type="GO" id="GO:0009055">
    <property type="term" value="F:electron transfer activity"/>
    <property type="evidence" value="ECO:0007669"/>
    <property type="project" value="TreeGrafter"/>
</dbReference>
<proteinExistence type="inferred from homology"/>